<dbReference type="EMBL" id="JARIHO010000001">
    <property type="protein sequence ID" value="KAJ7369042.1"/>
    <property type="molecule type" value="Genomic_DNA"/>
</dbReference>
<dbReference type="Gene3D" id="6.10.140.2220">
    <property type="match status" value="1"/>
</dbReference>
<evidence type="ECO:0000256" key="4">
    <source>
        <dbReference type="PROSITE-ProRule" id="PRU00134"/>
    </source>
</evidence>
<keyword evidence="7" id="KW-1185">Reference proteome</keyword>
<dbReference type="PROSITE" id="PS50865">
    <property type="entry name" value="ZF_MYND_2"/>
    <property type="match status" value="1"/>
</dbReference>
<reference evidence="6" key="1">
    <citation type="submission" date="2023-03" db="EMBL/GenBank/DDBJ databases">
        <title>Massive genome expansion in bonnet fungi (Mycena s.s.) driven by repeated elements and novel gene families across ecological guilds.</title>
        <authorList>
            <consortium name="Lawrence Berkeley National Laboratory"/>
            <person name="Harder C.B."/>
            <person name="Miyauchi S."/>
            <person name="Viragh M."/>
            <person name="Kuo A."/>
            <person name="Thoen E."/>
            <person name="Andreopoulos B."/>
            <person name="Lu D."/>
            <person name="Skrede I."/>
            <person name="Drula E."/>
            <person name="Henrissat B."/>
            <person name="Morin E."/>
            <person name="Kohler A."/>
            <person name="Barry K."/>
            <person name="LaButti K."/>
            <person name="Morin E."/>
            <person name="Salamov A."/>
            <person name="Lipzen A."/>
            <person name="Mereny Z."/>
            <person name="Hegedus B."/>
            <person name="Baldrian P."/>
            <person name="Stursova M."/>
            <person name="Weitz H."/>
            <person name="Taylor A."/>
            <person name="Grigoriev I.V."/>
            <person name="Nagy L.G."/>
            <person name="Martin F."/>
            <person name="Kauserud H."/>
        </authorList>
    </citation>
    <scope>NUCLEOTIDE SEQUENCE</scope>
    <source>
        <strain evidence="6">CBHHK002</strain>
    </source>
</reference>
<proteinExistence type="predicted"/>
<dbReference type="Proteomes" id="UP001218218">
    <property type="component" value="Unassembled WGS sequence"/>
</dbReference>
<dbReference type="Pfam" id="PF01753">
    <property type="entry name" value="zf-MYND"/>
    <property type="match status" value="1"/>
</dbReference>
<protein>
    <recommendedName>
        <fullName evidence="5">MYND-type domain-containing protein</fullName>
    </recommendedName>
</protein>
<dbReference type="InterPro" id="IPR002893">
    <property type="entry name" value="Znf_MYND"/>
</dbReference>
<evidence type="ECO:0000256" key="1">
    <source>
        <dbReference type="ARBA" id="ARBA00022723"/>
    </source>
</evidence>
<evidence type="ECO:0000313" key="7">
    <source>
        <dbReference type="Proteomes" id="UP001218218"/>
    </source>
</evidence>
<dbReference type="AlphaFoldDB" id="A0AAD7AW10"/>
<evidence type="ECO:0000259" key="5">
    <source>
        <dbReference type="PROSITE" id="PS50865"/>
    </source>
</evidence>
<evidence type="ECO:0000256" key="2">
    <source>
        <dbReference type="ARBA" id="ARBA00022771"/>
    </source>
</evidence>
<sequence length="565" mass="64271">MPPRKPYQRDELERLAAQIVDGNVDNGAFFSLTTHNAMVWIMALGHISDIDPRMDQAVTPKKQREIAIENLRLGLWDVQRFDYLFPNIPYSKTPNFNLARLESHKDVEQMQSYIVSHFNPLAFTQPEMMDGLPMHPPKGFFGNWIGVKAIMCRATLDITAEGGRETPFVLYYEKMEKEEKTLIMEILDVKRVPWPEPGPKLLEQLLEAQTVKFGARSGAPLVPMMQTPKIPLVALRYSYIESHPEGGAQFLLHLESRLRELLPSDSSDDDVRAELEKHLGASEEMPREHIRMFSRLLSHNADLVDKEWANDQQSHWNISTETKEETRISFFVPCLRPRFDVVEGIETGKQVIPHAQCENCKKDAKAMCRSCRAVSYCTPACAKAQWPTHKLVCKIFTKILSDLSSLPKDTLYLPARAYLIWVSEFGVASLQESVKMGGPPVYEPPRNQYGGEHFICRALIANEGKGGWDPEKGKVVCYDQGTGTACLYDRRRSVIVRFGPQEAAKIRAASPKTEMPFHEAGYRQFAEVVKERGAKGVLFIWVRRVGDCIVVDLKDIPNQQGIRWK</sequence>
<organism evidence="6 7">
    <name type="scientific">Mycena albidolilacea</name>
    <dbReference type="NCBI Taxonomy" id="1033008"/>
    <lineage>
        <taxon>Eukaryota</taxon>
        <taxon>Fungi</taxon>
        <taxon>Dikarya</taxon>
        <taxon>Basidiomycota</taxon>
        <taxon>Agaricomycotina</taxon>
        <taxon>Agaricomycetes</taxon>
        <taxon>Agaricomycetidae</taxon>
        <taxon>Agaricales</taxon>
        <taxon>Marasmiineae</taxon>
        <taxon>Mycenaceae</taxon>
        <taxon>Mycena</taxon>
    </lineage>
</organism>
<keyword evidence="2 4" id="KW-0863">Zinc-finger</keyword>
<evidence type="ECO:0000313" key="6">
    <source>
        <dbReference type="EMBL" id="KAJ7369042.1"/>
    </source>
</evidence>
<keyword evidence="1" id="KW-0479">Metal-binding</keyword>
<gene>
    <name evidence="6" type="ORF">DFH08DRAFT_983811</name>
</gene>
<dbReference type="GO" id="GO:0008270">
    <property type="term" value="F:zinc ion binding"/>
    <property type="evidence" value="ECO:0007669"/>
    <property type="project" value="UniProtKB-KW"/>
</dbReference>
<evidence type="ECO:0000256" key="3">
    <source>
        <dbReference type="ARBA" id="ARBA00022833"/>
    </source>
</evidence>
<feature type="domain" description="MYND-type" evidence="5">
    <location>
        <begin position="357"/>
        <end position="393"/>
    </location>
</feature>
<accession>A0AAD7AW10</accession>
<comment type="caution">
    <text evidence="6">The sequence shown here is derived from an EMBL/GenBank/DDBJ whole genome shotgun (WGS) entry which is preliminary data.</text>
</comment>
<keyword evidence="3" id="KW-0862">Zinc</keyword>
<dbReference type="SUPFAM" id="SSF144232">
    <property type="entry name" value="HIT/MYND zinc finger-like"/>
    <property type="match status" value="1"/>
</dbReference>
<name>A0AAD7AW10_9AGAR</name>